<dbReference type="OrthoDB" id="5287597at2"/>
<gene>
    <name evidence="2" type="ORF">JCM31447_13770</name>
</gene>
<organism evidence="2 3">
    <name type="scientific">Fluviispira sanaruensis</name>
    <dbReference type="NCBI Taxonomy" id="2493639"/>
    <lineage>
        <taxon>Bacteria</taxon>
        <taxon>Pseudomonadati</taxon>
        <taxon>Bdellovibrionota</taxon>
        <taxon>Oligoflexia</taxon>
        <taxon>Silvanigrellales</taxon>
        <taxon>Silvanigrellaceae</taxon>
        <taxon>Fluviispira</taxon>
    </lineage>
</organism>
<evidence type="ECO:0000256" key="1">
    <source>
        <dbReference type="SAM" id="Phobius"/>
    </source>
</evidence>
<name>A0A4P2VLS1_FLUSA</name>
<sequence length="873" mass="100509">MLIILLSISISFITLFILFFRVKNSKKREIPSWFLGKKNRFIINNNIVLKKPPPIPVILIILITSSFSYIYFPKETPKSIEKQNNTGLVWLDPSLSAKISRNQDNFNPSDEAEKILALSYNNYGLENNFTIKNGEIDIYYKIVPLESKTKIKDFLESENNKLPSPFIQSIQTEKVAKIIKENTLFSNNKSKIIVLSDGKFESLQGILTLKNFFGSAYLRKSSPSQVIKEDEKEIIPAELSYLWNEKFENKSDFINFDPMVSKIPAEARPHFYLSTLHYGDTFYDNLTAKKNKNDLPLFIVCTDRFPGAIELDPFSSLRSLINFFNNEFIEKKCLNIQKDSVVENDAWKFRNPALWIVPITNDIISLMNKDFKFWTPQGFDANFDTLIYVGSSLLNNENGEVKKSPVQLDNGAYPVPIVLLPPPPSAEIGHLIPGEKLEYKGRFKTFFTATDGTPLAWKSSSLPFFYLRTTTATPNGELGRSRGWTNFWFDVANTVKKSNLSFTKVKLDDANKLQERLEEAGLNTSIKFTEILDLKNFNFKPAEQFSSGLYKIANGRNWVLIQTSVFDSQQIFISPDEFAMKFSEINLQMDTKIEDKNTHKIIELIIAFICIFLLFWLWKKPKIIALIFGFFMLTANPKRVFAQEIENNDNNRFNLPLFYAGKNLPRNVDTENIPFKIAWCSQEIPKNIENNYEKFRTALIRRGTIQIPKKLIPDACKPGEAEIWWTDNISLLSKKSLIEHISNGGIFIVEGAKSFPSHFFELDDIGTGLEWESPPKRGMFYRSFYLLNTLNGCINDSTKVLMLKKKINAQAPYALITDARFFSSGEDCYKNNLDYKMRSFINIMYSFLTTDYKEDQLQLPEILNRIRNLGLEP</sequence>
<dbReference type="EMBL" id="AP019368">
    <property type="protein sequence ID" value="BBH52934.1"/>
    <property type="molecule type" value="Genomic_DNA"/>
</dbReference>
<dbReference type="KEGG" id="sbf:JCM31447_13770"/>
<evidence type="ECO:0000313" key="2">
    <source>
        <dbReference type="EMBL" id="BBH52934.1"/>
    </source>
</evidence>
<dbReference type="Proteomes" id="UP000291236">
    <property type="component" value="Chromosome"/>
</dbReference>
<dbReference type="AlphaFoldDB" id="A0A4P2VLS1"/>
<feature type="transmembrane region" description="Helical" evidence="1">
    <location>
        <begin position="601"/>
        <end position="618"/>
    </location>
</feature>
<keyword evidence="3" id="KW-1185">Reference proteome</keyword>
<accession>A0A4P2VLS1</accession>
<evidence type="ECO:0000313" key="3">
    <source>
        <dbReference type="Proteomes" id="UP000291236"/>
    </source>
</evidence>
<keyword evidence="1" id="KW-0812">Transmembrane</keyword>
<keyword evidence="1" id="KW-0472">Membrane</keyword>
<proteinExistence type="predicted"/>
<protein>
    <submittedName>
        <fullName evidence="2">Uncharacterized protein</fullName>
    </submittedName>
</protein>
<feature type="transmembrane region" description="Helical" evidence="1">
    <location>
        <begin position="55"/>
        <end position="72"/>
    </location>
</feature>
<keyword evidence="1" id="KW-1133">Transmembrane helix</keyword>
<feature type="transmembrane region" description="Helical" evidence="1">
    <location>
        <begin position="6"/>
        <end position="22"/>
    </location>
</feature>
<dbReference type="RefSeq" id="WP_130607837.1">
    <property type="nucleotide sequence ID" value="NZ_AP019368.1"/>
</dbReference>
<reference evidence="2 3" key="1">
    <citation type="submission" date="2018-12" db="EMBL/GenBank/DDBJ databases">
        <title>Rubrispira sanarue gen. nov., sp., nov., a member of the order Silvanigrellales, isolated from a brackish lake in Hamamatsu Japan.</title>
        <authorList>
            <person name="Maejima Y."/>
            <person name="Iino T."/>
            <person name="Muraguchi Y."/>
            <person name="Fukuda K."/>
            <person name="Nojiri H."/>
            <person name="Ohkuma M."/>
            <person name="Moriuchi R."/>
            <person name="Dohra H."/>
            <person name="Kimbara K."/>
            <person name="Shintani M."/>
        </authorList>
    </citation>
    <scope>NUCLEOTIDE SEQUENCE [LARGE SCALE GENOMIC DNA]</scope>
    <source>
        <strain evidence="2 3">RF1110005</strain>
    </source>
</reference>